<name>A0A9P9DU42_9PLEO</name>
<evidence type="ECO:0000256" key="4">
    <source>
        <dbReference type="ARBA" id="ARBA00035209"/>
    </source>
</evidence>
<sequence length="330" mass="34824">MPPKAPLNWGLLPPTFLLPSSTRSLLPLIPLTNPISTTIRTIRSTNTPRPDRFAHDPRKPALGGTSTSALARKAVTTPLRTGLIAIKRGMTGIYDSETGKRTPCTVLQLDRNEVVAHKTRTKNGYWAVQMGAGSKQAYNVSRPMLGHFAEAGVAPKRWVFEFKVKDKDGLGVGVGEEVGAGWFSVGQFVDVRGVSRGMGFAGGMKRHGFSGQPASHGQSLMHRGMGSAGGSQGSGSRVLPGKRMAGNMGNENVTVKNLRVLQIDDVNGIVVVHGCVPGPKNSILRVQDAMGKPWPAGPMAVAEIVKSAVGVEPEVLEAVEKAGKEGAVAA</sequence>
<comment type="similarity">
    <text evidence="1">Belongs to the universal ribosomal protein uL3 family.</text>
</comment>
<dbReference type="InterPro" id="IPR009000">
    <property type="entry name" value="Transl_B-barrel_sf"/>
</dbReference>
<accession>A0A9P9DU42</accession>
<organism evidence="6 7">
    <name type="scientific">Dendryphion nanum</name>
    <dbReference type="NCBI Taxonomy" id="256645"/>
    <lineage>
        <taxon>Eukaryota</taxon>
        <taxon>Fungi</taxon>
        <taxon>Dikarya</taxon>
        <taxon>Ascomycota</taxon>
        <taxon>Pezizomycotina</taxon>
        <taxon>Dothideomycetes</taxon>
        <taxon>Pleosporomycetidae</taxon>
        <taxon>Pleosporales</taxon>
        <taxon>Torulaceae</taxon>
        <taxon>Dendryphion</taxon>
    </lineage>
</organism>
<dbReference type="Proteomes" id="UP000700596">
    <property type="component" value="Unassembled WGS sequence"/>
</dbReference>
<evidence type="ECO:0000256" key="2">
    <source>
        <dbReference type="ARBA" id="ARBA00022980"/>
    </source>
</evidence>
<dbReference type="InterPro" id="IPR019927">
    <property type="entry name" value="Ribosomal_uL3_bac/org-type"/>
</dbReference>
<evidence type="ECO:0000313" key="7">
    <source>
        <dbReference type="Proteomes" id="UP000700596"/>
    </source>
</evidence>
<dbReference type="AlphaFoldDB" id="A0A9P9DU42"/>
<dbReference type="NCBIfam" id="TIGR03625">
    <property type="entry name" value="L3_bact"/>
    <property type="match status" value="1"/>
</dbReference>
<protein>
    <recommendedName>
        <fullName evidence="4">Large ribosomal subunit protein uL3m</fullName>
    </recommendedName>
</protein>
<keyword evidence="3" id="KW-0687">Ribonucleoprotein</keyword>
<dbReference type="FunFam" id="2.40.30.10:FF:000004">
    <property type="entry name" value="50S ribosomal protein L3"/>
    <property type="match status" value="1"/>
</dbReference>
<evidence type="ECO:0000256" key="5">
    <source>
        <dbReference type="SAM" id="MobiDB-lite"/>
    </source>
</evidence>
<keyword evidence="7" id="KW-1185">Reference proteome</keyword>
<keyword evidence="2 6" id="KW-0689">Ribosomal protein</keyword>
<gene>
    <name evidence="6" type="ORF">B0J11DRAFT_462346</name>
</gene>
<dbReference type="SUPFAM" id="SSF50447">
    <property type="entry name" value="Translation proteins"/>
    <property type="match status" value="1"/>
</dbReference>
<dbReference type="HAMAP" id="MF_01325_B">
    <property type="entry name" value="Ribosomal_uL3_B"/>
    <property type="match status" value="1"/>
</dbReference>
<feature type="region of interest" description="Disordered" evidence="5">
    <location>
        <begin position="43"/>
        <end position="66"/>
    </location>
</feature>
<proteinExistence type="inferred from homology"/>
<evidence type="ECO:0000313" key="6">
    <source>
        <dbReference type="EMBL" id="KAH7125740.1"/>
    </source>
</evidence>
<dbReference type="GO" id="GO:0005762">
    <property type="term" value="C:mitochondrial large ribosomal subunit"/>
    <property type="evidence" value="ECO:0007669"/>
    <property type="project" value="TreeGrafter"/>
</dbReference>
<feature type="compositionally biased region" description="Basic and acidic residues" evidence="5">
    <location>
        <begin position="49"/>
        <end position="59"/>
    </location>
</feature>
<dbReference type="Gene3D" id="3.30.160.810">
    <property type="match status" value="1"/>
</dbReference>
<evidence type="ECO:0000256" key="1">
    <source>
        <dbReference type="ARBA" id="ARBA00006540"/>
    </source>
</evidence>
<dbReference type="GO" id="GO:0003735">
    <property type="term" value="F:structural constituent of ribosome"/>
    <property type="evidence" value="ECO:0007669"/>
    <property type="project" value="InterPro"/>
</dbReference>
<dbReference type="OrthoDB" id="274683at2759"/>
<dbReference type="Pfam" id="PF00297">
    <property type="entry name" value="Ribosomal_L3"/>
    <property type="match status" value="1"/>
</dbReference>
<comment type="caution">
    <text evidence="6">The sequence shown here is derived from an EMBL/GenBank/DDBJ whole genome shotgun (WGS) entry which is preliminary data.</text>
</comment>
<evidence type="ECO:0000256" key="3">
    <source>
        <dbReference type="ARBA" id="ARBA00023274"/>
    </source>
</evidence>
<dbReference type="PANTHER" id="PTHR11229:SF8">
    <property type="entry name" value="LARGE RIBOSOMAL SUBUNIT PROTEIN UL3M"/>
    <property type="match status" value="1"/>
</dbReference>
<dbReference type="Gene3D" id="2.40.30.10">
    <property type="entry name" value="Translation factors"/>
    <property type="match status" value="1"/>
</dbReference>
<reference evidence="6" key="1">
    <citation type="journal article" date="2021" name="Nat. Commun.">
        <title>Genetic determinants of endophytism in the Arabidopsis root mycobiome.</title>
        <authorList>
            <person name="Mesny F."/>
            <person name="Miyauchi S."/>
            <person name="Thiergart T."/>
            <person name="Pickel B."/>
            <person name="Atanasova L."/>
            <person name="Karlsson M."/>
            <person name="Huettel B."/>
            <person name="Barry K.W."/>
            <person name="Haridas S."/>
            <person name="Chen C."/>
            <person name="Bauer D."/>
            <person name="Andreopoulos W."/>
            <person name="Pangilinan J."/>
            <person name="LaButti K."/>
            <person name="Riley R."/>
            <person name="Lipzen A."/>
            <person name="Clum A."/>
            <person name="Drula E."/>
            <person name="Henrissat B."/>
            <person name="Kohler A."/>
            <person name="Grigoriev I.V."/>
            <person name="Martin F.M."/>
            <person name="Hacquard S."/>
        </authorList>
    </citation>
    <scope>NUCLEOTIDE SEQUENCE</scope>
    <source>
        <strain evidence="6">MPI-CAGE-CH-0243</strain>
    </source>
</reference>
<dbReference type="FunFam" id="3.30.160.810:FF:000001">
    <property type="entry name" value="50S ribosomal protein L3"/>
    <property type="match status" value="1"/>
</dbReference>
<dbReference type="InterPro" id="IPR000597">
    <property type="entry name" value="Ribosomal_uL3"/>
</dbReference>
<dbReference type="GO" id="GO:0006412">
    <property type="term" value="P:translation"/>
    <property type="evidence" value="ECO:0007669"/>
    <property type="project" value="InterPro"/>
</dbReference>
<dbReference type="PANTHER" id="PTHR11229">
    <property type="entry name" value="50S RIBOSOMAL PROTEIN L3"/>
    <property type="match status" value="1"/>
</dbReference>
<dbReference type="EMBL" id="JAGMWT010000007">
    <property type="protein sequence ID" value="KAH7125740.1"/>
    <property type="molecule type" value="Genomic_DNA"/>
</dbReference>